<evidence type="ECO:0000256" key="9">
    <source>
        <dbReference type="SAM" id="MobiDB-lite"/>
    </source>
</evidence>
<dbReference type="Proteomes" id="UP001165160">
    <property type="component" value="Unassembled WGS sequence"/>
</dbReference>
<dbReference type="PROSITE" id="PS00915">
    <property type="entry name" value="PI3_4_KINASE_1"/>
    <property type="match status" value="1"/>
</dbReference>
<feature type="coiled-coil region" evidence="8">
    <location>
        <begin position="64"/>
        <end position="98"/>
    </location>
</feature>
<dbReference type="FunFam" id="3.30.1010.10:FF:000008">
    <property type="entry name" value="Phosphatidylinositol 4,5-bisphosphate 3-kinase catalytic subunit gamma"/>
    <property type="match status" value="1"/>
</dbReference>
<feature type="domain" description="PI3K/PI4K catalytic" evidence="11">
    <location>
        <begin position="1134"/>
        <end position="1460"/>
    </location>
</feature>
<dbReference type="PROSITE" id="PS51547">
    <property type="entry name" value="C2_PI3K"/>
    <property type="match status" value="1"/>
</dbReference>
<dbReference type="SUPFAM" id="SSF51206">
    <property type="entry name" value="cAMP-binding domain-like"/>
    <property type="match status" value="1"/>
</dbReference>
<dbReference type="SMART" id="SM00146">
    <property type="entry name" value="PI3Kc"/>
    <property type="match status" value="1"/>
</dbReference>
<dbReference type="GO" id="GO:0043491">
    <property type="term" value="P:phosphatidylinositol 3-kinase/protein kinase B signal transduction"/>
    <property type="evidence" value="ECO:0007669"/>
    <property type="project" value="TreeGrafter"/>
</dbReference>
<reference evidence="15" key="1">
    <citation type="journal article" date="2023" name="Commun. Biol.">
        <title>Genome analysis of Parmales, the sister group of diatoms, reveals the evolutionary specialization of diatoms from phago-mixotrophs to photoautotrophs.</title>
        <authorList>
            <person name="Ban H."/>
            <person name="Sato S."/>
            <person name="Yoshikawa S."/>
            <person name="Yamada K."/>
            <person name="Nakamura Y."/>
            <person name="Ichinomiya M."/>
            <person name="Sato N."/>
            <person name="Blanc-Mathieu R."/>
            <person name="Endo H."/>
            <person name="Kuwata A."/>
            <person name="Ogata H."/>
        </authorList>
    </citation>
    <scope>NUCLEOTIDE SEQUENCE [LARGE SCALE GENOMIC DNA]</scope>
    <source>
        <strain evidence="15">NIES 3699</strain>
    </source>
</reference>
<dbReference type="CDD" id="cd00891">
    <property type="entry name" value="PI3Kc"/>
    <property type="match status" value="1"/>
</dbReference>
<organism evidence="14 15">
    <name type="scientific">Triparma verrucosa</name>
    <dbReference type="NCBI Taxonomy" id="1606542"/>
    <lineage>
        <taxon>Eukaryota</taxon>
        <taxon>Sar</taxon>
        <taxon>Stramenopiles</taxon>
        <taxon>Ochrophyta</taxon>
        <taxon>Bolidophyceae</taxon>
        <taxon>Parmales</taxon>
        <taxon>Triparmaceae</taxon>
        <taxon>Triparma</taxon>
    </lineage>
</organism>
<evidence type="ECO:0000256" key="3">
    <source>
        <dbReference type="ARBA" id="ARBA00022679"/>
    </source>
</evidence>
<dbReference type="Gene3D" id="1.10.1070.11">
    <property type="entry name" value="Phosphatidylinositol 3-/4-kinase, catalytic domain"/>
    <property type="match status" value="1"/>
</dbReference>
<dbReference type="InterPro" id="IPR016024">
    <property type="entry name" value="ARM-type_fold"/>
</dbReference>
<dbReference type="Pfam" id="PF00792">
    <property type="entry name" value="PI3K_C2"/>
    <property type="match status" value="1"/>
</dbReference>
<dbReference type="InterPro" id="IPR001263">
    <property type="entry name" value="PI3K_accessory_dom"/>
</dbReference>
<dbReference type="InterPro" id="IPR035892">
    <property type="entry name" value="C2_domain_sf"/>
</dbReference>
<dbReference type="InterPro" id="IPR035448">
    <property type="entry name" value="PI3Kc"/>
</dbReference>
<name>A0A9W7BBX6_9STRA</name>
<evidence type="ECO:0000256" key="2">
    <source>
        <dbReference type="ARBA" id="ARBA00012073"/>
    </source>
</evidence>
<feature type="compositionally biased region" description="Basic and acidic residues" evidence="9">
    <location>
        <begin position="1267"/>
        <end position="1281"/>
    </location>
</feature>
<keyword evidence="6" id="KW-0067">ATP-binding</keyword>
<dbReference type="SMART" id="SM00065">
    <property type="entry name" value="GAF"/>
    <property type="match status" value="1"/>
</dbReference>
<feature type="region of interest" description="Disordered" evidence="9">
    <location>
        <begin position="1263"/>
        <end position="1293"/>
    </location>
</feature>
<feature type="region of interest" description="Disordered" evidence="9">
    <location>
        <begin position="428"/>
        <end position="488"/>
    </location>
</feature>
<dbReference type="EMBL" id="BRXX01000025">
    <property type="protein sequence ID" value="GMH83335.1"/>
    <property type="molecule type" value="Genomic_DNA"/>
</dbReference>
<dbReference type="Pfam" id="PF00613">
    <property type="entry name" value="PI3Ka"/>
    <property type="match status" value="1"/>
</dbReference>
<dbReference type="InterPro" id="IPR000403">
    <property type="entry name" value="PI3/4_kinase_cat_dom"/>
</dbReference>
<protein>
    <recommendedName>
        <fullName evidence="2">phosphatidylinositol 3-kinase</fullName>
        <ecNumber evidence="2">2.7.1.137</ecNumber>
    </recommendedName>
</protein>
<dbReference type="Pfam" id="PF00027">
    <property type="entry name" value="cNMP_binding"/>
    <property type="match status" value="1"/>
</dbReference>
<evidence type="ECO:0000256" key="5">
    <source>
        <dbReference type="ARBA" id="ARBA00022777"/>
    </source>
</evidence>
<dbReference type="InterPro" id="IPR042236">
    <property type="entry name" value="PI3K_accessory_sf"/>
</dbReference>
<keyword evidence="4" id="KW-0547">Nucleotide-binding</keyword>
<dbReference type="Gene3D" id="2.60.40.150">
    <property type="entry name" value="C2 domain"/>
    <property type="match status" value="1"/>
</dbReference>
<evidence type="ECO:0000313" key="15">
    <source>
        <dbReference type="Proteomes" id="UP001165160"/>
    </source>
</evidence>
<keyword evidence="15" id="KW-1185">Reference proteome</keyword>
<dbReference type="PROSITE" id="PS50042">
    <property type="entry name" value="CNMP_BINDING_3"/>
    <property type="match status" value="1"/>
</dbReference>
<dbReference type="SUPFAM" id="SSF49562">
    <property type="entry name" value="C2 domain (Calcium/lipid-binding domain, CaLB)"/>
    <property type="match status" value="1"/>
</dbReference>
<dbReference type="GO" id="GO:0005524">
    <property type="term" value="F:ATP binding"/>
    <property type="evidence" value="ECO:0007669"/>
    <property type="project" value="UniProtKB-KW"/>
</dbReference>
<evidence type="ECO:0000256" key="7">
    <source>
        <dbReference type="PROSITE-ProRule" id="PRU00880"/>
    </source>
</evidence>
<feature type="domain" description="PIK helical" evidence="12">
    <location>
        <begin position="878"/>
        <end position="1069"/>
    </location>
</feature>
<evidence type="ECO:0000259" key="13">
    <source>
        <dbReference type="PROSITE" id="PS51547"/>
    </source>
</evidence>
<dbReference type="InterPro" id="IPR000595">
    <property type="entry name" value="cNMP-bd_dom"/>
</dbReference>
<dbReference type="InterPro" id="IPR029016">
    <property type="entry name" value="GAF-like_dom_sf"/>
</dbReference>
<comment type="catalytic activity">
    <reaction evidence="1">
        <text>a 1,2-diacyl-sn-glycero-3-phospho-(1D-myo-inositol) + ATP = a 1,2-diacyl-sn-glycero-3-phospho-(1D-myo-inositol-3-phosphate) + ADP + H(+)</text>
        <dbReference type="Rhea" id="RHEA:12709"/>
        <dbReference type="ChEBI" id="CHEBI:15378"/>
        <dbReference type="ChEBI" id="CHEBI:30616"/>
        <dbReference type="ChEBI" id="CHEBI:57880"/>
        <dbReference type="ChEBI" id="CHEBI:58088"/>
        <dbReference type="ChEBI" id="CHEBI:456216"/>
        <dbReference type="EC" id="2.7.1.137"/>
    </reaction>
</comment>
<feature type="compositionally biased region" description="Polar residues" evidence="9">
    <location>
        <begin position="444"/>
        <end position="454"/>
    </location>
</feature>
<dbReference type="Gene3D" id="1.25.40.70">
    <property type="entry name" value="Phosphatidylinositol 3-kinase, accessory domain (PIK)"/>
    <property type="match status" value="1"/>
</dbReference>
<dbReference type="EC" id="2.7.1.137" evidence="2"/>
<dbReference type="GO" id="GO:0016303">
    <property type="term" value="F:1-phosphatidylinositol-3-kinase activity"/>
    <property type="evidence" value="ECO:0007669"/>
    <property type="project" value="UniProtKB-EC"/>
</dbReference>
<dbReference type="InterPro" id="IPR011009">
    <property type="entry name" value="Kinase-like_dom_sf"/>
</dbReference>
<dbReference type="PROSITE" id="PS51545">
    <property type="entry name" value="PIK_HELICAL"/>
    <property type="match status" value="1"/>
</dbReference>
<dbReference type="Gene3D" id="3.30.450.40">
    <property type="match status" value="1"/>
</dbReference>
<comment type="similarity">
    <text evidence="7">Belongs to the PI3/PI4-kinase family.</text>
</comment>
<dbReference type="InterPro" id="IPR018490">
    <property type="entry name" value="cNMP-bd_dom_sf"/>
</dbReference>
<proteinExistence type="inferred from homology"/>
<dbReference type="InterPro" id="IPR036940">
    <property type="entry name" value="PI3/4_kinase_cat_sf"/>
</dbReference>
<dbReference type="Gene3D" id="2.60.120.10">
    <property type="entry name" value="Jelly Rolls"/>
    <property type="match status" value="1"/>
</dbReference>
<dbReference type="GO" id="GO:0016477">
    <property type="term" value="P:cell migration"/>
    <property type="evidence" value="ECO:0007669"/>
    <property type="project" value="TreeGrafter"/>
</dbReference>
<dbReference type="InterPro" id="IPR002420">
    <property type="entry name" value="PI3K-type_C2_dom"/>
</dbReference>
<comment type="caution">
    <text evidence="14">The sequence shown here is derived from an EMBL/GenBank/DDBJ whole genome shotgun (WGS) entry which is preliminary data.</text>
</comment>
<keyword evidence="8" id="KW-0175">Coiled coil</keyword>
<evidence type="ECO:0000259" key="11">
    <source>
        <dbReference type="PROSITE" id="PS50290"/>
    </source>
</evidence>
<evidence type="ECO:0000256" key="4">
    <source>
        <dbReference type="ARBA" id="ARBA00022741"/>
    </source>
</evidence>
<sequence>MPDAIQQDSVLAHYDEQTKILDILRNETKDIAILTPEHMQQPLVKYLSSSNGKSLLKRVHDASNLELRTEFDSLLQELAEKQTQVEEMKVKLNKQRGEVNLQLVNYNTDLVTKLTKGEVDARANIYKENATNLSFRNEGHWKKAMKHAKNLSKKNKIKTEDTTAEFHARKLWSHMSGNTHEPDELKRFSVEDEEDAEGVTWTLKHKPEQWIEIEEDTDHSDSDDEGIHRMSTSQLDFTSSRQKRCSTNAMPITDFLISIPTFQHLDRDAIALLEDSCTMQIFSNGKEILAEDETSEFVYVIREGIVGVIKRRDYRDCTKEKVMSLTQGDYFGEGSFTGKHKGSSAAYVADGDVLSISIPMSTYESIFTTSSNLIGDGVALTIDASNNTEVLSLTRHIDQFNELLQMVFVRTKREVLLDPVTVDDSSLAKEAARESRGSIGGTGRFSSQRRSTGGSKAEQKTKARPSLFRSVSGVTEGSPVIEESPKTRKKRGSVIATVQQNDASDVSNEALMLDLLTAFTPELSLEDVLERIIKVTREVFCVQRASVFIVDDEAEELILKVSRDVKGVRVPMKGMCGHVAKTGDLLNISDAYDDNRFDPAMDKKSSFRTKQVLCVPVKAGNDQAIVGVMQCINTVDDLPFTQQDEDLLTMVSMQLGQVLAKQSVATAFTDDSKFIPIQDVTQNFRINIKSATTAKTFSAVGKEHRHIACKAQLYHGGVKLGKEMVVSNTQTTKTTHPNDKNMNLLKATFGAEAYGGDFNVFESNGAWISNADVKFKNLPHGTRIIFQLFSKNGHPCGWTGCNLFQFDHRMRSGVAKLQLWPGECPTSNATAMERKTADAHLTILEIEFFSLNGPRNDEDEAHEAIDEKPIIYRPLQDGDQVHTLRAHGHKNLQYFLKRLPSNDAQRVEKLIYDPTAIPRKEDFELIWDLRLTLTQVPEALHTLLLTVDWLDPKQVAEVYRLLYAWETLEPMLALQLLDHRFPDPRVRAYAVQCLGVLSDEELRKYLLQLTQTLKFEPFHDSALSRFLLRRALSNPTLIGHIFFWLLKAEMHVDVVRERFGCILDLYLRNCGTHRLALGHQLLVMKRLESVAAKVKEKETKAERLVELREQLKRCDFPIKFQLPLNPDMRARSIKIDKCRVMESKKKPLWLVFEDADNEQNEITVMFKAGDDLRQDQLTLQVLGIMNSLWKGEGYDLCMSPYNCVTTGDELGMLEVVTNSMTLAGIIGDNQASTGTSRRKLGAVMDALGNDKIFRNWLEENNSNGKLGGKEVEENSKPTHTEGEEEKEAQLQTAVSPEGEELVGFALAKEKFLQSCAGYTVATFVLGIGDRHNDNIMLKRTGEIFHIDFGHFLGNFKKKLGFKREKAPFVFTPAFAAVLDGFKSPTFHRFEDLCCECLLILRKHAGLLITLFSLMISCGIPELTHEDDINYLKERLMLDLNEDQVKKEFKKIITTSMKTKTTRVNDAIHVYVHT</sequence>
<evidence type="ECO:0000313" key="14">
    <source>
        <dbReference type="EMBL" id="GMH83335.1"/>
    </source>
</evidence>
<dbReference type="PROSITE" id="PS00916">
    <property type="entry name" value="PI3_4_KINASE_2"/>
    <property type="match status" value="1"/>
</dbReference>
<dbReference type="GO" id="GO:0050920">
    <property type="term" value="P:regulation of chemotaxis"/>
    <property type="evidence" value="ECO:0007669"/>
    <property type="project" value="UniProtKB-ARBA"/>
</dbReference>
<feature type="domain" description="C2 PI3K-type" evidence="13">
    <location>
        <begin position="680"/>
        <end position="852"/>
    </location>
</feature>
<keyword evidence="3" id="KW-0808">Transferase</keyword>
<gene>
    <name evidence="14" type="ORF">TrVE_jg6482</name>
</gene>
<dbReference type="Pfam" id="PF01590">
    <property type="entry name" value="GAF"/>
    <property type="match status" value="1"/>
</dbReference>
<dbReference type="GO" id="GO:0035005">
    <property type="term" value="F:1-phosphatidylinositol-4-phosphate 3-kinase activity"/>
    <property type="evidence" value="ECO:0007669"/>
    <property type="project" value="TreeGrafter"/>
</dbReference>
<evidence type="ECO:0000259" key="10">
    <source>
        <dbReference type="PROSITE" id="PS50042"/>
    </source>
</evidence>
<feature type="domain" description="Cyclic nucleotide-binding" evidence="10">
    <location>
        <begin position="261"/>
        <end position="367"/>
    </location>
</feature>
<dbReference type="SUPFAM" id="SSF48371">
    <property type="entry name" value="ARM repeat"/>
    <property type="match status" value="1"/>
</dbReference>
<dbReference type="PROSITE" id="PS50290">
    <property type="entry name" value="PI3_4_KINASE_3"/>
    <property type="match status" value="1"/>
</dbReference>
<evidence type="ECO:0000259" key="12">
    <source>
        <dbReference type="PROSITE" id="PS51545"/>
    </source>
</evidence>
<dbReference type="CDD" id="cd00038">
    <property type="entry name" value="CAP_ED"/>
    <property type="match status" value="1"/>
</dbReference>
<dbReference type="GO" id="GO:0005942">
    <property type="term" value="C:phosphatidylinositol 3-kinase complex"/>
    <property type="evidence" value="ECO:0007669"/>
    <property type="project" value="TreeGrafter"/>
</dbReference>
<evidence type="ECO:0000256" key="1">
    <source>
        <dbReference type="ARBA" id="ARBA00001498"/>
    </source>
</evidence>
<dbReference type="SMART" id="SM00145">
    <property type="entry name" value="PI3Ka"/>
    <property type="match status" value="1"/>
</dbReference>
<dbReference type="Pfam" id="PF00454">
    <property type="entry name" value="PI3_PI4_kinase"/>
    <property type="match status" value="1"/>
</dbReference>
<accession>A0A9W7BBX6</accession>
<keyword evidence="5" id="KW-0418">Kinase</keyword>
<evidence type="ECO:0000256" key="6">
    <source>
        <dbReference type="ARBA" id="ARBA00022840"/>
    </source>
</evidence>
<dbReference type="Gene3D" id="3.30.1010.10">
    <property type="entry name" value="Phosphatidylinositol 3-kinase Catalytic Subunit, Chain A, domain 4"/>
    <property type="match status" value="1"/>
</dbReference>
<dbReference type="InterPro" id="IPR018936">
    <property type="entry name" value="PI3/4_kinase_CS"/>
</dbReference>
<dbReference type="GO" id="GO:0005737">
    <property type="term" value="C:cytoplasm"/>
    <property type="evidence" value="ECO:0007669"/>
    <property type="project" value="TreeGrafter"/>
</dbReference>
<dbReference type="GO" id="GO:0032060">
    <property type="term" value="P:bleb assembly"/>
    <property type="evidence" value="ECO:0007669"/>
    <property type="project" value="UniProtKB-ARBA"/>
</dbReference>
<dbReference type="GO" id="GO:0005886">
    <property type="term" value="C:plasma membrane"/>
    <property type="evidence" value="ECO:0007669"/>
    <property type="project" value="TreeGrafter"/>
</dbReference>
<dbReference type="SUPFAM" id="SSF55781">
    <property type="entry name" value="GAF domain-like"/>
    <property type="match status" value="1"/>
</dbReference>
<dbReference type="PANTHER" id="PTHR10048">
    <property type="entry name" value="PHOSPHATIDYLINOSITOL KINASE"/>
    <property type="match status" value="1"/>
</dbReference>
<dbReference type="FunFam" id="1.10.1070.11:FF:000001">
    <property type="entry name" value="Phosphatidylinositol 4,5-bisphosphate 3-kinase catalytic subunit"/>
    <property type="match status" value="1"/>
</dbReference>
<feature type="coiled-coil region" evidence="8">
    <location>
        <begin position="1084"/>
        <end position="1114"/>
    </location>
</feature>
<evidence type="ECO:0000256" key="8">
    <source>
        <dbReference type="SAM" id="Coils"/>
    </source>
</evidence>
<dbReference type="InterPro" id="IPR015433">
    <property type="entry name" value="PI3/4_kinase"/>
</dbReference>
<dbReference type="GO" id="GO:0048015">
    <property type="term" value="P:phosphatidylinositol-mediated signaling"/>
    <property type="evidence" value="ECO:0007669"/>
    <property type="project" value="TreeGrafter"/>
</dbReference>
<dbReference type="SUPFAM" id="SSF56112">
    <property type="entry name" value="Protein kinase-like (PK-like)"/>
    <property type="match status" value="1"/>
</dbReference>
<dbReference type="PANTHER" id="PTHR10048:SF14">
    <property type="entry name" value="LD28067P"/>
    <property type="match status" value="1"/>
</dbReference>
<dbReference type="InterPro" id="IPR003018">
    <property type="entry name" value="GAF"/>
</dbReference>
<dbReference type="InterPro" id="IPR014710">
    <property type="entry name" value="RmlC-like_jellyroll"/>
</dbReference>